<evidence type="ECO:0000313" key="4">
    <source>
        <dbReference type="EMBL" id="MBE9397473.1"/>
    </source>
</evidence>
<dbReference type="CDD" id="cd05666">
    <property type="entry name" value="M20_Acy1-like"/>
    <property type="match status" value="1"/>
</dbReference>
<dbReference type="Pfam" id="PF01546">
    <property type="entry name" value="Peptidase_M20"/>
    <property type="match status" value="1"/>
</dbReference>
<feature type="binding site" evidence="2">
    <location>
        <position position="103"/>
    </location>
    <ligand>
        <name>Mn(2+)</name>
        <dbReference type="ChEBI" id="CHEBI:29035"/>
        <label>2</label>
    </ligand>
</feature>
<evidence type="ECO:0000256" key="1">
    <source>
        <dbReference type="ARBA" id="ARBA00022801"/>
    </source>
</evidence>
<keyword evidence="5" id="KW-1185">Reference proteome</keyword>
<evidence type="ECO:0000313" key="5">
    <source>
        <dbReference type="Proteomes" id="UP000640333"/>
    </source>
</evidence>
<keyword evidence="2" id="KW-0479">Metal-binding</keyword>
<dbReference type="GO" id="GO:0050118">
    <property type="term" value="F:N-acetyldiaminopimelate deacetylase activity"/>
    <property type="evidence" value="ECO:0007669"/>
    <property type="project" value="UniProtKB-ARBA"/>
</dbReference>
<dbReference type="PIRSF" id="PIRSF005962">
    <property type="entry name" value="Pept_M20D_amidohydro"/>
    <property type="match status" value="1"/>
</dbReference>
<dbReference type="Gene3D" id="3.40.630.10">
    <property type="entry name" value="Zn peptidases"/>
    <property type="match status" value="1"/>
</dbReference>
<dbReference type="AlphaFoldDB" id="A0A8J7JYD2"/>
<feature type="binding site" evidence="2">
    <location>
        <position position="164"/>
    </location>
    <ligand>
        <name>Mn(2+)</name>
        <dbReference type="ChEBI" id="CHEBI:29035"/>
        <label>2</label>
    </ligand>
</feature>
<evidence type="ECO:0000259" key="3">
    <source>
        <dbReference type="Pfam" id="PF07687"/>
    </source>
</evidence>
<dbReference type="Gene3D" id="3.30.70.360">
    <property type="match status" value="1"/>
</dbReference>
<accession>A0A8J7JYD2</accession>
<comment type="caution">
    <text evidence="4">The sequence shown here is derived from an EMBL/GenBank/DDBJ whole genome shotgun (WGS) entry which is preliminary data.</text>
</comment>
<dbReference type="InterPro" id="IPR011650">
    <property type="entry name" value="Peptidase_M20_dimer"/>
</dbReference>
<sequence>MTELIRQEGELHQAMRRWRRDLHAHPETAFEEHRTAAVVAELLESFGLNVDRGMATTGVVATLQGNQPGSGSIGLRADMDALNLQELNTFTHCSTHDGKMHGCGHDGHTAMLLGAAKYLSEHRDFSGSVVFIFQPAEEGEAGARVMCEEGLFERFPVDAVYGMHNWPGLEAGQFAVHQGPVMAAMDVFDIQITGKGCHGGMPHMGIDPVVVAGQLISSLQSIVGRTLSPLESGVVSVTQMHGGDAYNVVPDSVTLSGTCRTFTSEVQSQIETRIRHHVENICRAYGAEGELDYRSIYPSTVNVPEHASICAEVSASLVGEEAVQLNLPPSMGAEDFAFMLKERPGAYIWIGNGTSEGGRGLHNPYYDFNDDILPLGASYWVTLVQSQLPLND</sequence>
<keyword evidence="1" id="KW-0378">Hydrolase</keyword>
<feature type="binding site" evidence="2">
    <location>
        <position position="362"/>
    </location>
    <ligand>
        <name>Mn(2+)</name>
        <dbReference type="ChEBI" id="CHEBI:29035"/>
        <label>2</label>
    </ligand>
</feature>
<dbReference type="Proteomes" id="UP000640333">
    <property type="component" value="Unassembled WGS sequence"/>
</dbReference>
<dbReference type="RefSeq" id="WP_193953030.1">
    <property type="nucleotide sequence ID" value="NZ_JADEYS010000008.1"/>
</dbReference>
<dbReference type="EMBL" id="JADEYS010000008">
    <property type="protein sequence ID" value="MBE9397473.1"/>
    <property type="molecule type" value="Genomic_DNA"/>
</dbReference>
<dbReference type="InterPro" id="IPR002933">
    <property type="entry name" value="Peptidase_M20"/>
</dbReference>
<keyword evidence="2" id="KW-0464">Manganese</keyword>
<gene>
    <name evidence="4" type="ORF">IOQ59_09400</name>
</gene>
<organism evidence="4 5">
    <name type="scientific">Pontibacterium sinense</name>
    <dbReference type="NCBI Taxonomy" id="2781979"/>
    <lineage>
        <taxon>Bacteria</taxon>
        <taxon>Pseudomonadati</taxon>
        <taxon>Pseudomonadota</taxon>
        <taxon>Gammaproteobacteria</taxon>
        <taxon>Oceanospirillales</taxon>
        <taxon>Oceanospirillaceae</taxon>
        <taxon>Pontibacterium</taxon>
    </lineage>
</organism>
<dbReference type="Pfam" id="PF07687">
    <property type="entry name" value="M20_dimer"/>
    <property type="match status" value="1"/>
</dbReference>
<feature type="binding site" evidence="2">
    <location>
        <position position="105"/>
    </location>
    <ligand>
        <name>Mn(2+)</name>
        <dbReference type="ChEBI" id="CHEBI:29035"/>
        <label>2</label>
    </ligand>
</feature>
<dbReference type="PANTHER" id="PTHR11014:SF63">
    <property type="entry name" value="METALLOPEPTIDASE, PUTATIVE (AFU_ORTHOLOGUE AFUA_6G09600)-RELATED"/>
    <property type="match status" value="1"/>
</dbReference>
<reference evidence="4" key="1">
    <citation type="submission" date="2020-10" db="EMBL/GenBank/DDBJ databases">
        <title>Bacterium isolated from coastal waters sediment.</title>
        <authorList>
            <person name="Chen R.-J."/>
            <person name="Lu D.-C."/>
            <person name="Zhu K.-L."/>
            <person name="Du Z.-J."/>
        </authorList>
    </citation>
    <scope>NUCLEOTIDE SEQUENCE</scope>
    <source>
        <strain evidence="4">N1Y112</strain>
    </source>
</reference>
<protein>
    <submittedName>
        <fullName evidence="4">Amidohydrolase</fullName>
    </submittedName>
</protein>
<proteinExistence type="predicted"/>
<evidence type="ECO:0000256" key="2">
    <source>
        <dbReference type="PIRSR" id="PIRSR005962-1"/>
    </source>
</evidence>
<dbReference type="GO" id="GO:0019877">
    <property type="term" value="P:diaminopimelate biosynthetic process"/>
    <property type="evidence" value="ECO:0007669"/>
    <property type="project" value="UniProtKB-ARBA"/>
</dbReference>
<dbReference type="InterPro" id="IPR036264">
    <property type="entry name" value="Bact_exopeptidase_dim_dom"/>
</dbReference>
<name>A0A8J7JYD2_9GAMM</name>
<dbReference type="PANTHER" id="PTHR11014">
    <property type="entry name" value="PEPTIDASE M20 FAMILY MEMBER"/>
    <property type="match status" value="1"/>
</dbReference>
<dbReference type="SUPFAM" id="SSF53187">
    <property type="entry name" value="Zn-dependent exopeptidases"/>
    <property type="match status" value="1"/>
</dbReference>
<feature type="binding site" evidence="2">
    <location>
        <position position="138"/>
    </location>
    <ligand>
        <name>Mn(2+)</name>
        <dbReference type="ChEBI" id="CHEBI:29035"/>
        <label>2</label>
    </ligand>
</feature>
<dbReference type="FunFam" id="3.30.70.360:FF:000001">
    <property type="entry name" value="N-acetyldiaminopimelate deacetylase"/>
    <property type="match status" value="1"/>
</dbReference>
<dbReference type="NCBIfam" id="TIGR01891">
    <property type="entry name" value="amidohydrolases"/>
    <property type="match status" value="1"/>
</dbReference>
<dbReference type="GO" id="GO:0046872">
    <property type="term" value="F:metal ion binding"/>
    <property type="evidence" value="ECO:0007669"/>
    <property type="project" value="UniProtKB-KW"/>
</dbReference>
<dbReference type="InterPro" id="IPR017439">
    <property type="entry name" value="Amidohydrolase"/>
</dbReference>
<dbReference type="SUPFAM" id="SSF55031">
    <property type="entry name" value="Bacterial exopeptidase dimerisation domain"/>
    <property type="match status" value="1"/>
</dbReference>
<comment type="cofactor">
    <cofactor evidence="2">
        <name>Mn(2+)</name>
        <dbReference type="ChEBI" id="CHEBI:29035"/>
    </cofactor>
    <text evidence="2">The Mn(2+) ion enhances activity.</text>
</comment>
<feature type="domain" description="Peptidase M20 dimerisation" evidence="3">
    <location>
        <begin position="188"/>
        <end position="284"/>
    </location>
</feature>